<dbReference type="Proteomes" id="UP000050761">
    <property type="component" value="Unassembled WGS sequence"/>
</dbReference>
<sequence>MPKQPSGPIALLQKILTTLLAVFFVYSLYYIIIKQDIIDRDRMTRQQRKRDVRWRLIFLRQAACGRVASTWKFSISTDTTVVSQTYRQFCAPVFRRCFAYAWVTAGYVDTHPGHFSTPADYAFDEVPVDTNTGFLDDSDNGDFLDPGFLNDSDNDKFGNTGFLDDSDNGNFDNPGFLDDSDNDNFVDTGFLDDSDNDDFADTGFLDDPDNGNFANPGFLDDSDRDIRK</sequence>
<feature type="transmembrane region" description="Helical" evidence="2">
    <location>
        <begin position="12"/>
        <end position="33"/>
    </location>
</feature>
<protein>
    <submittedName>
        <fullName evidence="5">Transposase</fullName>
    </submittedName>
</protein>
<keyword evidence="2" id="KW-0472">Membrane</keyword>
<evidence type="ECO:0000256" key="2">
    <source>
        <dbReference type="SAM" id="Phobius"/>
    </source>
</evidence>
<feature type="compositionally biased region" description="Acidic residues" evidence="1">
    <location>
        <begin position="192"/>
        <end position="209"/>
    </location>
</feature>
<keyword evidence="2" id="KW-1133">Transmembrane helix</keyword>
<organism evidence="3">
    <name type="scientific">Heligmosomoides polygyrus</name>
    <name type="common">Parasitic roundworm</name>
    <dbReference type="NCBI Taxonomy" id="6339"/>
    <lineage>
        <taxon>Eukaryota</taxon>
        <taxon>Metazoa</taxon>
        <taxon>Ecdysozoa</taxon>
        <taxon>Nematoda</taxon>
        <taxon>Chromadorea</taxon>
        <taxon>Rhabditida</taxon>
        <taxon>Rhabditina</taxon>
        <taxon>Rhabditomorpha</taxon>
        <taxon>Strongyloidea</taxon>
        <taxon>Heligmosomidae</taxon>
        <taxon>Heligmosomoides</taxon>
    </lineage>
</organism>
<feature type="region of interest" description="Disordered" evidence="1">
    <location>
        <begin position="192"/>
        <end position="228"/>
    </location>
</feature>
<reference evidence="5" key="2">
    <citation type="submission" date="2019-09" db="UniProtKB">
        <authorList>
            <consortium name="WormBaseParasite"/>
        </authorList>
    </citation>
    <scope>IDENTIFICATION</scope>
</reference>
<evidence type="ECO:0000313" key="4">
    <source>
        <dbReference type="Proteomes" id="UP000050761"/>
    </source>
</evidence>
<accession>A0A3P7ZDR4</accession>
<keyword evidence="2" id="KW-0812">Transmembrane</keyword>
<dbReference type="EMBL" id="UZAH01028426">
    <property type="protein sequence ID" value="VDP00057.1"/>
    <property type="molecule type" value="Genomic_DNA"/>
</dbReference>
<gene>
    <name evidence="3" type="ORF">HPBE_LOCUS14573</name>
</gene>
<evidence type="ECO:0000256" key="1">
    <source>
        <dbReference type="SAM" id="MobiDB-lite"/>
    </source>
</evidence>
<reference evidence="3 4" key="1">
    <citation type="submission" date="2018-11" db="EMBL/GenBank/DDBJ databases">
        <authorList>
            <consortium name="Pathogen Informatics"/>
        </authorList>
    </citation>
    <scope>NUCLEOTIDE SEQUENCE [LARGE SCALE GENOMIC DNA]</scope>
</reference>
<dbReference type="OrthoDB" id="10051656at2759"/>
<dbReference type="AlphaFoldDB" id="A0A3P7ZDR4"/>
<evidence type="ECO:0000313" key="3">
    <source>
        <dbReference type="EMBL" id="VDP00057.1"/>
    </source>
</evidence>
<keyword evidence="4" id="KW-1185">Reference proteome</keyword>
<proteinExistence type="predicted"/>
<evidence type="ECO:0000313" key="5">
    <source>
        <dbReference type="WBParaSite" id="HPBE_0001457201-mRNA-1"/>
    </source>
</evidence>
<name>A0A3P7ZDR4_HELPZ</name>
<dbReference type="WBParaSite" id="HPBE_0001457201-mRNA-1">
    <property type="protein sequence ID" value="HPBE_0001457201-mRNA-1"/>
    <property type="gene ID" value="HPBE_0001457201"/>
</dbReference>